<comment type="similarity">
    <text evidence="1">Belongs to the ribosome association toxin RatA family.</text>
</comment>
<dbReference type="Proteomes" id="UP001464555">
    <property type="component" value="Unassembled WGS sequence"/>
</dbReference>
<dbReference type="EMBL" id="JBBYHR010000002">
    <property type="protein sequence ID" value="MEL1243380.1"/>
    <property type="molecule type" value="Genomic_DNA"/>
</dbReference>
<dbReference type="PANTHER" id="PTHR33824:SF7">
    <property type="entry name" value="POLYKETIDE CYCLASE_DEHYDRASE AND LIPID TRANSPORT SUPERFAMILY PROTEIN"/>
    <property type="match status" value="1"/>
</dbReference>
<comment type="caution">
    <text evidence="3">The sequence shown here is derived from an EMBL/GenBank/DDBJ whole genome shotgun (WGS) entry which is preliminary data.</text>
</comment>
<dbReference type="CDD" id="cd07817">
    <property type="entry name" value="SRPBCC_8"/>
    <property type="match status" value="1"/>
</dbReference>
<reference evidence="3 4" key="1">
    <citation type="submission" date="2024-04" db="EMBL/GenBank/DDBJ databases">
        <title>Flavobacterium sp. DGU11 16S ribosomal RNA gene Genome sequencing and assembly.</title>
        <authorList>
            <person name="Park S."/>
        </authorList>
    </citation>
    <scope>NUCLEOTIDE SEQUENCE [LARGE SCALE GENOMIC DNA]</scope>
    <source>
        <strain evidence="3 4">DGU11</strain>
    </source>
</reference>
<gene>
    <name evidence="3" type="ORF">AAEO56_03830</name>
</gene>
<proteinExistence type="inferred from homology"/>
<dbReference type="InterPro" id="IPR047137">
    <property type="entry name" value="ORF3"/>
</dbReference>
<dbReference type="SUPFAM" id="SSF55961">
    <property type="entry name" value="Bet v1-like"/>
    <property type="match status" value="1"/>
</dbReference>
<dbReference type="Pfam" id="PF03364">
    <property type="entry name" value="Polyketide_cyc"/>
    <property type="match status" value="1"/>
</dbReference>
<dbReference type="RefSeq" id="WP_341695701.1">
    <property type="nucleotide sequence ID" value="NZ_JBBYHR010000002.1"/>
</dbReference>
<evidence type="ECO:0000313" key="4">
    <source>
        <dbReference type="Proteomes" id="UP001464555"/>
    </source>
</evidence>
<dbReference type="Gene3D" id="3.30.530.20">
    <property type="match status" value="1"/>
</dbReference>
<organism evidence="3 4">
    <name type="scientific">Flavobacterium arundinis</name>
    <dbReference type="NCBI Taxonomy" id="3139143"/>
    <lineage>
        <taxon>Bacteria</taxon>
        <taxon>Pseudomonadati</taxon>
        <taxon>Bacteroidota</taxon>
        <taxon>Flavobacteriia</taxon>
        <taxon>Flavobacteriales</taxon>
        <taxon>Flavobacteriaceae</taxon>
        <taxon>Flavobacterium</taxon>
    </lineage>
</organism>
<dbReference type="PANTHER" id="PTHR33824">
    <property type="entry name" value="POLYKETIDE CYCLASE/DEHYDRASE AND LIPID TRANSPORT SUPERFAMILY PROTEIN"/>
    <property type="match status" value="1"/>
</dbReference>
<feature type="domain" description="Coenzyme Q-binding protein COQ10 START" evidence="2">
    <location>
        <begin position="91"/>
        <end position="213"/>
    </location>
</feature>
<accession>A0ABU9HT94</accession>
<keyword evidence="4" id="KW-1185">Reference proteome</keyword>
<name>A0ABU9HT94_9FLAO</name>
<sequence length="239" mass="26560">MEKLNDLTVTPSKKTIGDIESAISVLGGAYLLYDAFKRERKSILEMAAAGFMIYRGIKGLQRNGTINSKLLGAPAGKPADSNINIHARMIVQRPVNEVYNFWRHLGNLPLFMEHLETVTVLGDTHSEWKASLPGGLGNVSWKAEIVSDEPHRHIGWRSMPGSMISNAGKVTFKDAGELGTLVHVVFSYHVPFGSMGTEIARLMNPVFEKVVRKDVMGFKRYMETGTPKRLQQETVAIYT</sequence>
<protein>
    <submittedName>
        <fullName evidence="3">SRPBCC family protein</fullName>
    </submittedName>
</protein>
<evidence type="ECO:0000259" key="2">
    <source>
        <dbReference type="Pfam" id="PF03364"/>
    </source>
</evidence>
<evidence type="ECO:0000256" key="1">
    <source>
        <dbReference type="ARBA" id="ARBA00008918"/>
    </source>
</evidence>
<evidence type="ECO:0000313" key="3">
    <source>
        <dbReference type="EMBL" id="MEL1243380.1"/>
    </source>
</evidence>
<dbReference type="InterPro" id="IPR023393">
    <property type="entry name" value="START-like_dom_sf"/>
</dbReference>
<dbReference type="InterPro" id="IPR005031">
    <property type="entry name" value="COQ10_START"/>
</dbReference>